<dbReference type="GeneID" id="54783571"/>
<dbReference type="AlphaFoldDB" id="A0A642UJS3"/>
<keyword evidence="1" id="KW-0175">Coiled coil</keyword>
<protein>
    <submittedName>
        <fullName evidence="3">Uncharacterized protein</fullName>
    </submittedName>
</protein>
<dbReference type="OrthoDB" id="4076147at2759"/>
<organism evidence="3 4">
    <name type="scientific">Diutina rugosa</name>
    <name type="common">Yeast</name>
    <name type="synonym">Candida rugosa</name>
    <dbReference type="NCBI Taxonomy" id="5481"/>
    <lineage>
        <taxon>Eukaryota</taxon>
        <taxon>Fungi</taxon>
        <taxon>Dikarya</taxon>
        <taxon>Ascomycota</taxon>
        <taxon>Saccharomycotina</taxon>
        <taxon>Pichiomycetes</taxon>
        <taxon>Debaryomycetaceae</taxon>
        <taxon>Diutina</taxon>
    </lineage>
</organism>
<evidence type="ECO:0000313" key="3">
    <source>
        <dbReference type="EMBL" id="KAA8898066.1"/>
    </source>
</evidence>
<dbReference type="EMBL" id="SWFT01000149">
    <property type="protein sequence ID" value="KAA8898066.1"/>
    <property type="molecule type" value="Genomic_DNA"/>
</dbReference>
<dbReference type="Proteomes" id="UP000449547">
    <property type="component" value="Unassembled WGS sequence"/>
</dbReference>
<comment type="caution">
    <text evidence="3">The sequence shown here is derived from an EMBL/GenBank/DDBJ whole genome shotgun (WGS) entry which is preliminary data.</text>
</comment>
<proteinExistence type="predicted"/>
<accession>A0A642UJS3</accession>
<feature type="region of interest" description="Disordered" evidence="2">
    <location>
        <begin position="1"/>
        <end position="22"/>
    </location>
</feature>
<dbReference type="RefSeq" id="XP_034010323.1">
    <property type="nucleotide sequence ID" value="XM_034157846.1"/>
</dbReference>
<evidence type="ECO:0000313" key="4">
    <source>
        <dbReference type="Proteomes" id="UP000449547"/>
    </source>
</evidence>
<keyword evidence="4" id="KW-1185">Reference proteome</keyword>
<dbReference type="VEuPathDB" id="FungiDB:DIURU_004920"/>
<evidence type="ECO:0000256" key="1">
    <source>
        <dbReference type="SAM" id="Coils"/>
    </source>
</evidence>
<name>A0A642UJS3_DIURU</name>
<sequence length="315" mass="35793">MSDFEPVSDITPPSNTQPQLPVDIQKTQTYFGDLQKTQQRRDDLLDEKVRLESQILEAQLRLRQNKGKENRQTPKHLPRFEIPAYSVEAQSLGVFPSLDWEQRHDYIKWFLPKLQFENIQFESSGSGWRYSFSAISHHLFRVPIIFTVNERDSIVQLEADLADLESLCPEFCDFAKVVYIPKMQINALLWGISSVAVAVHAKVECFASLRQLEGFVSPRTTDSMPNNNRLIIAATKSRSSMQFARGDGSHQLILHWEIVLINKATADCGAKITAAVHEVLSGKEVGNVQKLYDLLQLQGLSISQAVRLMVEQLLK</sequence>
<evidence type="ECO:0000256" key="2">
    <source>
        <dbReference type="SAM" id="MobiDB-lite"/>
    </source>
</evidence>
<reference evidence="3 4" key="1">
    <citation type="submission" date="2019-07" db="EMBL/GenBank/DDBJ databases">
        <title>Genome assembly of two rare yeast pathogens: Diutina rugosa and Trichomonascus ciferrii.</title>
        <authorList>
            <person name="Mixao V."/>
            <person name="Saus E."/>
            <person name="Hansen A."/>
            <person name="Lass-Flor C."/>
            <person name="Gabaldon T."/>
        </authorList>
    </citation>
    <scope>NUCLEOTIDE SEQUENCE [LARGE SCALE GENOMIC DNA]</scope>
    <source>
        <strain evidence="3 4">CBS 613</strain>
    </source>
</reference>
<gene>
    <name evidence="3" type="ORF">DIURU_004920</name>
</gene>
<feature type="compositionally biased region" description="Polar residues" evidence="2">
    <location>
        <begin position="11"/>
        <end position="22"/>
    </location>
</feature>
<feature type="coiled-coil region" evidence="1">
    <location>
        <begin position="34"/>
        <end position="61"/>
    </location>
</feature>